<accession>U1M2K6</accession>
<dbReference type="STRING" id="679197.HMPREF9336_04236"/>
<evidence type="ECO:0000313" key="3">
    <source>
        <dbReference type="Proteomes" id="UP000004816"/>
    </source>
</evidence>
<dbReference type="InterPro" id="IPR010427">
    <property type="entry name" value="DUF1023"/>
</dbReference>
<keyword evidence="3" id="KW-1185">Reference proteome</keyword>
<dbReference type="ESTHER" id="9acto-e5xtc2">
    <property type="family name" value="Duf_1023"/>
</dbReference>
<feature type="domain" description="DUF1023" evidence="1">
    <location>
        <begin position="349"/>
        <end position="528"/>
    </location>
</feature>
<gene>
    <name evidence="2" type="ORF">HMPREF9336_04236</name>
</gene>
<organism evidence="2 3">
    <name type="scientific">Segniliparus rugosus (strain ATCC BAA-974 / DSM 45345 / CCUG 50838 / CIP 108380 / JCM 13579 / CDC 945)</name>
    <dbReference type="NCBI Taxonomy" id="679197"/>
    <lineage>
        <taxon>Bacteria</taxon>
        <taxon>Bacillati</taxon>
        <taxon>Actinomycetota</taxon>
        <taxon>Actinomycetes</taxon>
        <taxon>Mycobacteriales</taxon>
        <taxon>Segniliparaceae</taxon>
        <taxon>Segniliparus</taxon>
    </lineage>
</organism>
<protein>
    <recommendedName>
        <fullName evidence="1">DUF1023 domain-containing protein</fullName>
    </recommendedName>
</protein>
<dbReference type="RefSeq" id="WP_021030432.1">
    <property type="nucleotide sequence ID" value="NZ_KI391953.1"/>
</dbReference>
<dbReference type="AlphaFoldDB" id="U1M2K6"/>
<name>U1M2K6_SEGRC</name>
<dbReference type="Pfam" id="PF06259">
    <property type="entry name" value="Abhydrolase_8"/>
    <property type="match status" value="1"/>
</dbReference>
<dbReference type="HOGENOM" id="CLU_025057_2_1_11"/>
<evidence type="ECO:0000259" key="1">
    <source>
        <dbReference type="Pfam" id="PF06259"/>
    </source>
</evidence>
<dbReference type="OrthoDB" id="5969911at2"/>
<sequence>MSGQLTRPLLDALNPEALGDLAQAMRTKAQQYEPQQSQFPRRLRFPAGGDEWTGKASDALQQRAGLVARTYGDTTHALGAAAGQLDQAQGFISDSRKTARQFIGGVEDKDVTLGTGDGKMWPCGKPFQVADDFTVQVKPGAVPAGAPYQIGELLKLIAYGFTEDIKRLVQQLEDLGQTWAGKIKEALDLSKLALDSKGQPYQPYDPSRAAHEQAAAIADGTMDIPSDPKQLHDLWLQLSPTEKDAIYDRYHDIGNHGGIPFDDRDHYNRANLDRMTKHAEQELAAINQHPPEVPISGGKDAEQYEKDWAAWQAKRKALQQELDGYNNIRATLDRSGKDGVPRFLGTVDDKGHAAVALYNPDRARDTATVVPGTFSDLSTLEAYDQHSQDIIQSAIKASHGQLHEGDVSVTEWLGYDRPMTISGIEGTSPWAGDPDPALRGAKALDDYQAGIRASHDDAAAGGRSYNTVIGHSYGTTEVGAAATHGNHLDADAVVLLASPGAFADNAHGLSLPEGAKVFVGKSFFDPIDIANVGAAVGLSDLGSDPSLWDDAYRIDAGLGGHSSYWDPDNPAMKNLGQIITRHDGSNGVTPY</sequence>
<dbReference type="eggNOG" id="COG1340">
    <property type="taxonomic scope" value="Bacteria"/>
</dbReference>
<dbReference type="EMBL" id="ACZI02000002">
    <property type="protein sequence ID" value="ERG69345.1"/>
    <property type="molecule type" value="Genomic_DNA"/>
</dbReference>
<dbReference type="Proteomes" id="UP000004816">
    <property type="component" value="Unassembled WGS sequence"/>
</dbReference>
<comment type="caution">
    <text evidence="2">The sequence shown here is derived from an EMBL/GenBank/DDBJ whole genome shotgun (WGS) entry which is preliminary data.</text>
</comment>
<reference evidence="2 3" key="1">
    <citation type="journal article" date="2011" name="Stand. Genomic Sci.">
        <title>High quality draft genome sequence of Segniliparus rugosus CDC 945(T)= (ATCC BAA-974(T)).</title>
        <authorList>
            <person name="Earl A.M."/>
            <person name="Desjardins C.A."/>
            <person name="Fitzgerald M.G."/>
            <person name="Arachchi H.M."/>
            <person name="Zeng Q."/>
            <person name="Mehta T."/>
            <person name="Griggs A."/>
            <person name="Birren B.W."/>
            <person name="Toney N.C."/>
            <person name="Carr J."/>
            <person name="Posey J."/>
            <person name="Butler W.R."/>
        </authorList>
    </citation>
    <scope>NUCLEOTIDE SEQUENCE [LARGE SCALE GENOMIC DNA]</scope>
    <source>
        <strain evidence="3">ATCC BAA-974 / DSM 45345 / CCUG 50838 / CIP 108380 / JCM 13579 / CDC 945</strain>
    </source>
</reference>
<evidence type="ECO:0000313" key="2">
    <source>
        <dbReference type="EMBL" id="ERG69345.1"/>
    </source>
</evidence>
<proteinExistence type="predicted"/>